<keyword evidence="1" id="KW-0812">Transmembrane</keyword>
<sequence length="385" mass="43919">MTVDELLLLCRNELRLGDGEARLWLVGRENGDGSNTLLDDGKRTLHQLAKREKRINKFLLELRDSNGVWPEELRASLTGTQIASLASTSCRPGAVGLVNSGNFCYRNTAIQCLARVSPLTEYLLNDVRLSEVRRSVSTVILLSFYCLTYSSEMTVITHLLLLWSTPSYLRRCGVRRRKIYPQITLMCVQLTVLLPLCCLILVRLSHILIYIFFSISVFTVNFKDNFVLVLFVECVNPHPQYLRLLHRLVYPLDSKMWNFIKLLVDFYIIYTVVHRDGRVPRRYGFRLARDCTVGFFKGLIAEACGIITSSLTIQCLSNKGSFMSTSNSLLDDNITLSSFPSGARLYALQLPENILQWRVAVHRKLVGCLSLFIFDYLQQSHCISL</sequence>
<dbReference type="AlphaFoldDB" id="A0A1I7WC64"/>
<protein>
    <submittedName>
        <fullName evidence="4">UCH domain-containing protein</fullName>
    </submittedName>
</protein>
<evidence type="ECO:0000313" key="4">
    <source>
        <dbReference type="WBParaSite" id="Hba_02263"/>
    </source>
</evidence>
<dbReference type="WBParaSite" id="Hba_02263">
    <property type="protein sequence ID" value="Hba_02263"/>
    <property type="gene ID" value="Hba_02263"/>
</dbReference>
<dbReference type="InterPro" id="IPR001394">
    <property type="entry name" value="Peptidase_C19_UCH"/>
</dbReference>
<feature type="domain" description="Peptidase C19 ubiquitin carboxyl-terminal hydrolase" evidence="2">
    <location>
        <begin position="95"/>
        <end position="136"/>
    </location>
</feature>
<accession>A0A1I7WC64</accession>
<evidence type="ECO:0000259" key="2">
    <source>
        <dbReference type="Pfam" id="PF00443"/>
    </source>
</evidence>
<dbReference type="Proteomes" id="UP000095283">
    <property type="component" value="Unplaced"/>
</dbReference>
<reference evidence="4" key="1">
    <citation type="submission" date="2016-11" db="UniProtKB">
        <authorList>
            <consortium name="WormBaseParasite"/>
        </authorList>
    </citation>
    <scope>IDENTIFICATION</scope>
</reference>
<dbReference type="Pfam" id="PF00443">
    <property type="entry name" value="UCH"/>
    <property type="match status" value="1"/>
</dbReference>
<dbReference type="GO" id="GO:0016579">
    <property type="term" value="P:protein deubiquitination"/>
    <property type="evidence" value="ECO:0007669"/>
    <property type="project" value="InterPro"/>
</dbReference>
<dbReference type="Gene3D" id="3.90.70.10">
    <property type="entry name" value="Cysteine proteinases"/>
    <property type="match status" value="1"/>
</dbReference>
<feature type="transmembrane region" description="Helical" evidence="1">
    <location>
        <begin position="183"/>
        <end position="202"/>
    </location>
</feature>
<dbReference type="InterPro" id="IPR038765">
    <property type="entry name" value="Papain-like_cys_pep_sf"/>
</dbReference>
<proteinExistence type="predicted"/>
<evidence type="ECO:0000313" key="3">
    <source>
        <dbReference type="Proteomes" id="UP000095283"/>
    </source>
</evidence>
<evidence type="ECO:0000256" key="1">
    <source>
        <dbReference type="SAM" id="Phobius"/>
    </source>
</evidence>
<name>A0A1I7WC64_HETBA</name>
<keyword evidence="3" id="KW-1185">Reference proteome</keyword>
<dbReference type="SUPFAM" id="SSF54001">
    <property type="entry name" value="Cysteine proteinases"/>
    <property type="match status" value="1"/>
</dbReference>
<organism evidence="3 4">
    <name type="scientific">Heterorhabditis bacteriophora</name>
    <name type="common">Entomopathogenic nematode worm</name>
    <dbReference type="NCBI Taxonomy" id="37862"/>
    <lineage>
        <taxon>Eukaryota</taxon>
        <taxon>Metazoa</taxon>
        <taxon>Ecdysozoa</taxon>
        <taxon>Nematoda</taxon>
        <taxon>Chromadorea</taxon>
        <taxon>Rhabditida</taxon>
        <taxon>Rhabditina</taxon>
        <taxon>Rhabditomorpha</taxon>
        <taxon>Strongyloidea</taxon>
        <taxon>Heterorhabditidae</taxon>
        <taxon>Heterorhabditis</taxon>
    </lineage>
</organism>
<keyword evidence="1" id="KW-0472">Membrane</keyword>
<keyword evidence="1" id="KW-1133">Transmembrane helix</keyword>
<feature type="transmembrane region" description="Helical" evidence="1">
    <location>
        <begin position="138"/>
        <end position="163"/>
    </location>
</feature>
<dbReference type="GO" id="GO:0004843">
    <property type="term" value="F:cysteine-type deubiquitinase activity"/>
    <property type="evidence" value="ECO:0007669"/>
    <property type="project" value="InterPro"/>
</dbReference>